<organism evidence="1 2">
    <name type="scientific">Aureimonas endophytica</name>
    <dbReference type="NCBI Taxonomy" id="2027858"/>
    <lineage>
        <taxon>Bacteria</taxon>
        <taxon>Pseudomonadati</taxon>
        <taxon>Pseudomonadota</taxon>
        <taxon>Alphaproteobacteria</taxon>
        <taxon>Hyphomicrobiales</taxon>
        <taxon>Aurantimonadaceae</taxon>
        <taxon>Aureimonas</taxon>
    </lineage>
</organism>
<dbReference type="Proteomes" id="UP000644699">
    <property type="component" value="Unassembled WGS sequence"/>
</dbReference>
<accession>A0A917EB79</accession>
<dbReference type="EMBL" id="BMIQ01000008">
    <property type="protein sequence ID" value="GGE17977.1"/>
    <property type="molecule type" value="Genomic_DNA"/>
</dbReference>
<protein>
    <submittedName>
        <fullName evidence="1">Uncharacterized protein</fullName>
    </submittedName>
</protein>
<reference evidence="1" key="2">
    <citation type="submission" date="2020-09" db="EMBL/GenBank/DDBJ databases">
        <authorList>
            <person name="Sun Q."/>
            <person name="Zhou Y."/>
        </authorList>
    </citation>
    <scope>NUCLEOTIDE SEQUENCE</scope>
    <source>
        <strain evidence="1">CGMCC 1.15367</strain>
    </source>
</reference>
<proteinExistence type="predicted"/>
<dbReference type="AlphaFoldDB" id="A0A917EB79"/>
<comment type="caution">
    <text evidence="1">The sequence shown here is derived from an EMBL/GenBank/DDBJ whole genome shotgun (WGS) entry which is preliminary data.</text>
</comment>
<evidence type="ECO:0000313" key="2">
    <source>
        <dbReference type="Proteomes" id="UP000644699"/>
    </source>
</evidence>
<evidence type="ECO:0000313" key="1">
    <source>
        <dbReference type="EMBL" id="GGE17977.1"/>
    </source>
</evidence>
<keyword evidence="2" id="KW-1185">Reference proteome</keyword>
<name>A0A917EB79_9HYPH</name>
<gene>
    <name evidence="1" type="ORF">GCM10011390_41440</name>
</gene>
<sequence length="142" mass="17015">MIEIDDSRLAAPAFPVLRDFDLHRRALAESLRLFSLRSMSRSRYHKSATLAQYRDWRQIATVSCNLCRGKRHYLPADLIELLGDMETEHLERRMRCEACDRNDYLHVRFWSPIAGDDYPITIRRLERVETIRRPVWRDERRG</sequence>
<reference evidence="1" key="1">
    <citation type="journal article" date="2014" name="Int. J. Syst. Evol. Microbiol.">
        <title>Complete genome sequence of Corynebacterium casei LMG S-19264T (=DSM 44701T), isolated from a smear-ripened cheese.</title>
        <authorList>
            <consortium name="US DOE Joint Genome Institute (JGI-PGF)"/>
            <person name="Walter F."/>
            <person name="Albersmeier A."/>
            <person name="Kalinowski J."/>
            <person name="Ruckert C."/>
        </authorList>
    </citation>
    <scope>NUCLEOTIDE SEQUENCE</scope>
    <source>
        <strain evidence="1">CGMCC 1.15367</strain>
    </source>
</reference>
<dbReference type="RefSeq" id="WP_188911897.1">
    <property type="nucleotide sequence ID" value="NZ_BMIQ01000008.1"/>
</dbReference>